<keyword evidence="3" id="KW-0812">Transmembrane</keyword>
<evidence type="ECO:0000313" key="6">
    <source>
        <dbReference type="Proteomes" id="UP001217089"/>
    </source>
</evidence>
<dbReference type="InterPro" id="IPR016186">
    <property type="entry name" value="C-type_lectin-like/link_sf"/>
</dbReference>
<feature type="domain" description="C-type lectin" evidence="4">
    <location>
        <begin position="51"/>
        <end position="144"/>
    </location>
</feature>
<keyword evidence="3" id="KW-1133">Transmembrane helix</keyword>
<dbReference type="PROSITE" id="PS00615">
    <property type="entry name" value="C_TYPE_LECTIN_1"/>
    <property type="match status" value="1"/>
</dbReference>
<dbReference type="CDD" id="cd00037">
    <property type="entry name" value="CLECT"/>
    <property type="match status" value="1"/>
</dbReference>
<evidence type="ECO:0000313" key="5">
    <source>
        <dbReference type="EMBL" id="KAJ8309065.1"/>
    </source>
</evidence>
<proteinExistence type="predicted"/>
<keyword evidence="3" id="KW-0472">Membrane</keyword>
<dbReference type="InterPro" id="IPR016187">
    <property type="entry name" value="CTDL_fold"/>
</dbReference>
<dbReference type="EMBL" id="JARBDR010000657">
    <property type="protein sequence ID" value="KAJ8309065.1"/>
    <property type="molecule type" value="Genomic_DNA"/>
</dbReference>
<evidence type="ECO:0000259" key="4">
    <source>
        <dbReference type="PROSITE" id="PS50041"/>
    </source>
</evidence>
<reference evidence="5 6" key="1">
    <citation type="submission" date="2022-12" db="EMBL/GenBank/DDBJ databases">
        <title>Chromosome-level genome of Tegillarca granosa.</title>
        <authorList>
            <person name="Kim J."/>
        </authorList>
    </citation>
    <scope>NUCLEOTIDE SEQUENCE [LARGE SCALE GENOMIC DNA]</scope>
    <source>
        <strain evidence="5">Teg-2019</strain>
        <tissue evidence="5">Adductor muscle</tissue>
    </source>
</reference>
<dbReference type="PANTHER" id="PTHR22799">
    <property type="entry name" value="TETRANECTIN-RELATED"/>
    <property type="match status" value="1"/>
</dbReference>
<dbReference type="SUPFAM" id="SSF56436">
    <property type="entry name" value="C-type lectin-like"/>
    <property type="match status" value="1"/>
</dbReference>
<dbReference type="InterPro" id="IPR051663">
    <property type="entry name" value="CLec_Tetranectin-domain"/>
</dbReference>
<keyword evidence="2" id="KW-1015">Disulfide bond</keyword>
<dbReference type="InterPro" id="IPR001304">
    <property type="entry name" value="C-type_lectin-like"/>
</dbReference>
<sequence>MKSGLVVLIGAWRTPGFGNLLVQVFPIQTGIQGNQTIEMVTKIVWLSTQFIKDSMENGLTSTAMTFYFIFIVLTVWIGGSDWSVENTWVWEPTGKNISYTNWYPGQPNNSDGNENCLVLTAVYKGQYGKWFDAHCDDLLYYICEKG</sequence>
<dbReference type="SMART" id="SM00034">
    <property type="entry name" value="CLECT"/>
    <property type="match status" value="1"/>
</dbReference>
<keyword evidence="1" id="KW-0430">Lectin</keyword>
<name>A0ABQ9EV58_TEGGR</name>
<organism evidence="5 6">
    <name type="scientific">Tegillarca granosa</name>
    <name type="common">Malaysian cockle</name>
    <name type="synonym">Anadara granosa</name>
    <dbReference type="NCBI Taxonomy" id="220873"/>
    <lineage>
        <taxon>Eukaryota</taxon>
        <taxon>Metazoa</taxon>
        <taxon>Spiralia</taxon>
        <taxon>Lophotrochozoa</taxon>
        <taxon>Mollusca</taxon>
        <taxon>Bivalvia</taxon>
        <taxon>Autobranchia</taxon>
        <taxon>Pteriomorphia</taxon>
        <taxon>Arcoida</taxon>
        <taxon>Arcoidea</taxon>
        <taxon>Arcidae</taxon>
        <taxon>Tegillarca</taxon>
    </lineage>
</organism>
<dbReference type="PROSITE" id="PS50041">
    <property type="entry name" value="C_TYPE_LECTIN_2"/>
    <property type="match status" value="1"/>
</dbReference>
<evidence type="ECO:0000256" key="3">
    <source>
        <dbReference type="SAM" id="Phobius"/>
    </source>
</evidence>
<protein>
    <recommendedName>
        <fullName evidence="4">C-type lectin domain-containing protein</fullName>
    </recommendedName>
</protein>
<keyword evidence="6" id="KW-1185">Reference proteome</keyword>
<dbReference type="Pfam" id="PF00059">
    <property type="entry name" value="Lectin_C"/>
    <property type="match status" value="1"/>
</dbReference>
<feature type="transmembrane region" description="Helical" evidence="3">
    <location>
        <begin position="59"/>
        <end position="79"/>
    </location>
</feature>
<comment type="caution">
    <text evidence="5">The sequence shown here is derived from an EMBL/GenBank/DDBJ whole genome shotgun (WGS) entry which is preliminary data.</text>
</comment>
<dbReference type="Gene3D" id="3.10.100.10">
    <property type="entry name" value="Mannose-Binding Protein A, subunit A"/>
    <property type="match status" value="1"/>
</dbReference>
<dbReference type="InterPro" id="IPR018378">
    <property type="entry name" value="C-type_lectin_CS"/>
</dbReference>
<evidence type="ECO:0000256" key="2">
    <source>
        <dbReference type="ARBA" id="ARBA00023157"/>
    </source>
</evidence>
<accession>A0ABQ9EV58</accession>
<dbReference type="PANTHER" id="PTHR22799:SF6">
    <property type="entry name" value="C-TYPE LECTIN DOMAIN FAMILY 4 MEMBER M-LIKE"/>
    <property type="match status" value="1"/>
</dbReference>
<evidence type="ECO:0000256" key="1">
    <source>
        <dbReference type="ARBA" id="ARBA00022734"/>
    </source>
</evidence>
<gene>
    <name evidence="5" type="ORF">KUTeg_013939</name>
</gene>
<dbReference type="Proteomes" id="UP001217089">
    <property type="component" value="Unassembled WGS sequence"/>
</dbReference>